<evidence type="ECO:0000313" key="3">
    <source>
        <dbReference type="EMBL" id="TKC58036.1"/>
    </source>
</evidence>
<dbReference type="InterPro" id="IPR025510">
    <property type="entry name" value="DUF4397"/>
</dbReference>
<organism evidence="3 5">
    <name type="scientific">Pedobacter hiemivivus</name>
    <dbReference type="NCBI Taxonomy" id="2530454"/>
    <lineage>
        <taxon>Bacteria</taxon>
        <taxon>Pseudomonadati</taxon>
        <taxon>Bacteroidota</taxon>
        <taxon>Sphingobacteriia</taxon>
        <taxon>Sphingobacteriales</taxon>
        <taxon>Sphingobacteriaceae</taxon>
        <taxon>Pedobacter</taxon>
    </lineage>
</organism>
<reference evidence="3 5" key="2">
    <citation type="submission" date="2019-04" db="EMBL/GenBank/DDBJ databases">
        <title>Pedobacter sp. RP-1-16 sp. nov., isolated from Arctic soil.</title>
        <authorList>
            <person name="Dahal R.H."/>
            <person name="Kim D.-U."/>
        </authorList>
    </citation>
    <scope>NUCLEOTIDE SEQUENCE [LARGE SCALE GENOMIC DNA]</scope>
    <source>
        <strain evidence="3 5">RP-1-16</strain>
    </source>
</reference>
<evidence type="ECO:0000313" key="2">
    <source>
        <dbReference type="EMBL" id="TCC86308.1"/>
    </source>
</evidence>
<dbReference type="EMBL" id="SJSM01000028">
    <property type="protein sequence ID" value="TCC86308.1"/>
    <property type="molecule type" value="Genomic_DNA"/>
</dbReference>
<reference evidence="2 4" key="1">
    <citation type="submission" date="2019-02" db="EMBL/GenBank/DDBJ databases">
        <title>Pedobacter sp. RP-3-8 sp. nov., isolated from Arctic soil.</title>
        <authorList>
            <person name="Dahal R.H."/>
        </authorList>
    </citation>
    <scope>NUCLEOTIDE SEQUENCE [LARGE SCALE GENOMIC DNA]</scope>
    <source>
        <strain evidence="2 4">RP-3-8</strain>
    </source>
</reference>
<feature type="domain" description="DUF4397" evidence="1">
    <location>
        <begin position="337"/>
        <end position="421"/>
    </location>
</feature>
<dbReference type="Proteomes" id="UP000291117">
    <property type="component" value="Unassembled WGS sequence"/>
</dbReference>
<name>A0A4V5PDQ3_9SPHI</name>
<dbReference type="PROSITE" id="PS51257">
    <property type="entry name" value="PROKAR_LIPOPROTEIN"/>
    <property type="match status" value="1"/>
</dbReference>
<evidence type="ECO:0000259" key="1">
    <source>
        <dbReference type="Pfam" id="PF14344"/>
    </source>
</evidence>
<dbReference type="AlphaFoldDB" id="A0A4V5PDQ3"/>
<gene>
    <name evidence="2" type="ORF">EZ444_24285</name>
    <name evidence="3" type="ORF">FBD94_18955</name>
</gene>
<protein>
    <submittedName>
        <fullName evidence="3">DUF4397 domain-containing protein</fullName>
    </submittedName>
</protein>
<sequence>MNKLKYKPLPLFFLMVMILGQACKKDKLNFEADNRVLTENRINSTARVINLALYNQVIANGDSLTSFLTPSPTPGSPPKLPGTSYFPNNGYLTKIWNVPQDLFNAQEIVKLDFMTRSYQATLGNDIKTEVKNDYNNPTDYFLMPTFGMEGQPEVVPIKRGVAAPSKPDHFKIRIVNLSGKIKVPGFNSSGALEDLTGSVSLAYSDGSLVNPKTNNISSATQTSEYIEVPYGTYQFKVLMQDGRQMPALGSELNQYTLLDPPTSTIPKDMMNSTALTYAPIQTYQPGGIYTILIAPQRFNYLINENSETADTYQNSFQILNDNSPAVNNTYFRIQGVNALNTAAVSFRVDGKTIATDLGFGASGAYSNFIQGTHTIEAIDASGKVIASVTQVLRPAQNYTAWLSPDAAGGPKLLLVANDLSGATYSGGLAQEDATYARNQYRYFFFKRFLNLSTGNPYITFTLNNGQSISSGDDNPNAGVNLQPGMPLFERPYVSSSYEQNPYEIMAYRSKPNVVPGIWASDIEVLKSDAFIANKDLYLRPARALPVHEPGIYTLSLIGQSGTGSTPATKAKMIIIKHNK</sequence>
<dbReference type="Proteomes" id="UP000309594">
    <property type="component" value="Unassembled WGS sequence"/>
</dbReference>
<proteinExistence type="predicted"/>
<accession>A0A4V5PDQ3</accession>
<dbReference type="OrthoDB" id="615056at2"/>
<accession>A0A4R0MIB5</accession>
<dbReference type="RefSeq" id="WP_131612248.1">
    <property type="nucleotide sequence ID" value="NZ_SJSM01000028.1"/>
</dbReference>
<dbReference type="EMBL" id="SWDX01000008">
    <property type="protein sequence ID" value="TKC58036.1"/>
    <property type="molecule type" value="Genomic_DNA"/>
</dbReference>
<evidence type="ECO:0000313" key="5">
    <source>
        <dbReference type="Proteomes" id="UP000309594"/>
    </source>
</evidence>
<dbReference type="Pfam" id="PF14344">
    <property type="entry name" value="DUF4397"/>
    <property type="match status" value="1"/>
</dbReference>
<comment type="caution">
    <text evidence="3">The sequence shown here is derived from an EMBL/GenBank/DDBJ whole genome shotgun (WGS) entry which is preliminary data.</text>
</comment>
<evidence type="ECO:0000313" key="4">
    <source>
        <dbReference type="Proteomes" id="UP000291117"/>
    </source>
</evidence>
<keyword evidence="4" id="KW-1185">Reference proteome</keyword>